<dbReference type="EMBL" id="CM037021">
    <property type="protein sequence ID" value="KAH7669129.1"/>
    <property type="molecule type" value="Genomic_DNA"/>
</dbReference>
<dbReference type="Proteomes" id="UP000827976">
    <property type="component" value="Chromosome 11"/>
</dbReference>
<keyword evidence="2" id="KW-1185">Reference proteome</keyword>
<sequence>MPNDSLARHLFNAKTKTMEWSRRLMVTCYIAEALEYCIKEHALYYDLNPHKVLFDKAGDPYLSCFGLVKNHTDARCYHTNIAYTPPSCVYGVASTKSMIYSFGILLRHLLSGKQISEEQAMDAILGTRIPIVMDSRLWGKCSAEGATALVELAHHCLQYKPFDRPSIKDVIATLVQIQRNAGVCNLCNPSKVCSIKFFRICQKPKIGVNF</sequence>
<keyword evidence="1" id="KW-0808">Transferase</keyword>
<comment type="caution">
    <text evidence="1">The sequence shown here is derived from an EMBL/GenBank/DDBJ whole genome shotgun (WGS) entry which is preliminary data.</text>
</comment>
<name>A0ACB7V723_DIOAL</name>
<dbReference type="EC" id="2.7.11.1" evidence="1"/>
<accession>A0ACB7V723</accession>
<protein>
    <submittedName>
        <fullName evidence="1">Non-specific serine/threonine protein kinase protein</fullName>
        <ecNumber evidence="1">2.7.11.1</ecNumber>
    </submittedName>
</protein>
<evidence type="ECO:0000313" key="1">
    <source>
        <dbReference type="EMBL" id="KAH7669129.1"/>
    </source>
</evidence>
<keyword evidence="1" id="KW-0723">Serine/threonine-protein kinase</keyword>
<proteinExistence type="predicted"/>
<evidence type="ECO:0000313" key="2">
    <source>
        <dbReference type="Proteomes" id="UP000827976"/>
    </source>
</evidence>
<reference evidence="2" key="1">
    <citation type="journal article" date="2022" name="Nat. Commun.">
        <title>Chromosome evolution and the genetic basis of agronomically important traits in greater yam.</title>
        <authorList>
            <person name="Bredeson J.V."/>
            <person name="Lyons J.B."/>
            <person name="Oniyinde I.O."/>
            <person name="Okereke N.R."/>
            <person name="Kolade O."/>
            <person name="Nnabue I."/>
            <person name="Nwadili C.O."/>
            <person name="Hribova E."/>
            <person name="Parker M."/>
            <person name="Nwogha J."/>
            <person name="Shu S."/>
            <person name="Carlson J."/>
            <person name="Kariba R."/>
            <person name="Muthemba S."/>
            <person name="Knop K."/>
            <person name="Barton G.J."/>
            <person name="Sherwood A.V."/>
            <person name="Lopez-Montes A."/>
            <person name="Asiedu R."/>
            <person name="Jamnadass R."/>
            <person name="Muchugi A."/>
            <person name="Goodstein D."/>
            <person name="Egesi C.N."/>
            <person name="Featherston J."/>
            <person name="Asfaw A."/>
            <person name="Simpson G.G."/>
            <person name="Dolezel J."/>
            <person name="Hendre P.S."/>
            <person name="Van Deynze A."/>
            <person name="Kumar P.L."/>
            <person name="Obidiegwu J.E."/>
            <person name="Bhattacharjee R."/>
            <person name="Rokhsar D.S."/>
        </authorList>
    </citation>
    <scope>NUCLEOTIDE SEQUENCE [LARGE SCALE GENOMIC DNA]</scope>
    <source>
        <strain evidence="2">cv. TDa95/00328</strain>
    </source>
</reference>
<keyword evidence="1" id="KW-0418">Kinase</keyword>
<gene>
    <name evidence="1" type="ORF">IHE45_11G057100</name>
</gene>
<organism evidence="1 2">
    <name type="scientific">Dioscorea alata</name>
    <name type="common">Purple yam</name>
    <dbReference type="NCBI Taxonomy" id="55571"/>
    <lineage>
        <taxon>Eukaryota</taxon>
        <taxon>Viridiplantae</taxon>
        <taxon>Streptophyta</taxon>
        <taxon>Embryophyta</taxon>
        <taxon>Tracheophyta</taxon>
        <taxon>Spermatophyta</taxon>
        <taxon>Magnoliopsida</taxon>
        <taxon>Liliopsida</taxon>
        <taxon>Dioscoreales</taxon>
        <taxon>Dioscoreaceae</taxon>
        <taxon>Dioscorea</taxon>
    </lineage>
</organism>